<dbReference type="EMBL" id="JACEFO010001947">
    <property type="protein sequence ID" value="KAF8692198.1"/>
    <property type="molecule type" value="Genomic_DNA"/>
</dbReference>
<dbReference type="Pfam" id="PF03181">
    <property type="entry name" value="BURP"/>
    <property type="match status" value="2"/>
</dbReference>
<dbReference type="InterPro" id="IPR044816">
    <property type="entry name" value="BURP"/>
</dbReference>
<evidence type="ECO:0000313" key="4">
    <source>
        <dbReference type="Proteomes" id="UP000636709"/>
    </source>
</evidence>
<accession>A0A835EF53</accession>
<keyword evidence="4" id="KW-1185">Reference proteome</keyword>
<evidence type="ECO:0000313" key="3">
    <source>
        <dbReference type="EMBL" id="KAF8692198.1"/>
    </source>
</evidence>
<dbReference type="Proteomes" id="UP000636709">
    <property type="component" value="Unassembled WGS sequence"/>
</dbReference>
<feature type="domain" description="BURP" evidence="2">
    <location>
        <begin position="77"/>
        <end position="298"/>
    </location>
</feature>
<gene>
    <name evidence="3" type="ORF">HU200_039801</name>
</gene>
<dbReference type="OrthoDB" id="1909293at2759"/>
<proteinExistence type="predicted"/>
<keyword evidence="1" id="KW-0732">Signal</keyword>
<dbReference type="PROSITE" id="PS51277">
    <property type="entry name" value="BURP"/>
    <property type="match status" value="2"/>
</dbReference>
<comment type="caution">
    <text evidence="3">The sequence shown here is derived from an EMBL/GenBank/DDBJ whole genome shotgun (WGS) entry which is preliminary data.</text>
</comment>
<name>A0A835EF53_9POAL</name>
<feature type="signal peptide" evidence="1">
    <location>
        <begin position="1"/>
        <end position="20"/>
    </location>
</feature>
<dbReference type="PANTHER" id="PTHR31236:SF24">
    <property type="entry name" value="BURP DOMAIN PROTEIN RD22"/>
    <property type="match status" value="1"/>
</dbReference>
<dbReference type="SMART" id="SM01045">
    <property type="entry name" value="BURP"/>
    <property type="match status" value="2"/>
</dbReference>
<protein>
    <recommendedName>
        <fullName evidence="2">BURP domain-containing protein</fullName>
    </recommendedName>
</protein>
<evidence type="ECO:0000256" key="1">
    <source>
        <dbReference type="SAM" id="SignalP"/>
    </source>
</evidence>
<evidence type="ECO:0000259" key="2">
    <source>
        <dbReference type="PROSITE" id="PS51277"/>
    </source>
</evidence>
<dbReference type="InterPro" id="IPR004873">
    <property type="entry name" value="BURP_dom"/>
</dbReference>
<dbReference type="PANTHER" id="PTHR31236">
    <property type="entry name" value="BURP DOMAIN PROTEIN USPL1-LIKE"/>
    <property type="match status" value="1"/>
</dbReference>
<feature type="domain" description="BURP" evidence="2">
    <location>
        <begin position="543"/>
        <end position="759"/>
    </location>
</feature>
<reference evidence="3" key="1">
    <citation type="submission" date="2020-07" db="EMBL/GenBank/DDBJ databases">
        <title>Genome sequence and genetic diversity analysis of an under-domesticated orphan crop, white fonio (Digitaria exilis).</title>
        <authorList>
            <person name="Bennetzen J.L."/>
            <person name="Chen S."/>
            <person name="Ma X."/>
            <person name="Wang X."/>
            <person name="Yssel A.E.J."/>
            <person name="Chaluvadi S.R."/>
            <person name="Johnson M."/>
            <person name="Gangashetty P."/>
            <person name="Hamidou F."/>
            <person name="Sanogo M.D."/>
            <person name="Zwaenepoel A."/>
            <person name="Wallace J."/>
            <person name="Van De Peer Y."/>
            <person name="Van Deynze A."/>
        </authorList>
    </citation>
    <scope>NUCLEOTIDE SEQUENCE</scope>
    <source>
        <tissue evidence="3">Leaves</tissue>
    </source>
</reference>
<organism evidence="3 4">
    <name type="scientific">Digitaria exilis</name>
    <dbReference type="NCBI Taxonomy" id="1010633"/>
    <lineage>
        <taxon>Eukaryota</taxon>
        <taxon>Viridiplantae</taxon>
        <taxon>Streptophyta</taxon>
        <taxon>Embryophyta</taxon>
        <taxon>Tracheophyta</taxon>
        <taxon>Spermatophyta</taxon>
        <taxon>Magnoliopsida</taxon>
        <taxon>Liliopsida</taxon>
        <taxon>Poales</taxon>
        <taxon>Poaceae</taxon>
        <taxon>PACMAD clade</taxon>
        <taxon>Panicoideae</taxon>
        <taxon>Panicodae</taxon>
        <taxon>Paniceae</taxon>
        <taxon>Anthephorinae</taxon>
        <taxon>Digitaria</taxon>
    </lineage>
</organism>
<dbReference type="AlphaFoldDB" id="A0A835EF53"/>
<feature type="chain" id="PRO_5032548207" description="BURP domain-containing protein" evidence="1">
    <location>
        <begin position="21"/>
        <end position="760"/>
    </location>
</feature>
<sequence>MNPSTLLLVVVVTGAAVVHGHPTTTTPAAHFWQQALPGTTMPDAIADLHYSALPTISVCTLFTSACDPRTVAETGIFFHEAELRRGNAMTLSLPEESPAAILPHDVAEKVPFGNLHDVLAAFNIPASSDEAAQVSDTIRRCEEPPAAGVAKACATSLETTVRRAMDMLGTTVVGDDDVWAATSELPAGGGLMTRQPYVITAVALVDGTRYVACHRVPFPYAVYQCHMAAGKVAGYRAYVVSLRGLGGGPVVSMLAFCHEDTSSWNPAHPAFEILGTKPGGDTPVCHFMPYGDMAQGEEAPLHYSISGQPSQGTFLAKPPAVRPRQAIFMAPQHLKKPAIFARPYYCWPVLPFSASPRAIGDPFFLLLFLPALRANHLSLSLSLSVAAPQLATCSRQVLGNGIGAYINFTGDSHPSNQSKSFSPFLLALARSTSMQLLHYTMRPHAILLICMASAAAFAGAAHGLPAAAAAAAAAATPAARFWDQALPSSPMPESIAELERDASPYIQPSACLGYTYQITCGKPPPPQESSSSSAPAFTPTGLFFHESQIRTGAAMTVSFPPASVRPILPLSVAENVPFADASAVLAAFAIPPRSDAAAQVRSTLLGCRAPPLAGETKACATSLEATVRAATTMLMSSTAGDGEVVVWAAASAVPRGGVPRREYAVAAVAALGGGRHVACHDEPFPYAVFQCHMTGQSTTRAYMMTLTGGGRTVAMAALCHRDTSSWNPAHPAFEVLKTKPGGAPVCHFMPYANLVFGIKD</sequence>